<dbReference type="AlphaFoldDB" id="A0A5B7SVH7"/>
<protein>
    <submittedName>
        <fullName evidence="2">Uncharacterized protein</fullName>
    </submittedName>
</protein>
<name>A0A5B7SVH7_9FLAO</name>
<gene>
    <name evidence="2" type="ORF">FGM00_11255</name>
</gene>
<sequence>MNENSGIDDNTAIPNIPSNSREATDYTDELPTPLGMSIFSEGELLEGNIALSAVIEKFERIATYLKSDVTDMSKDKEIKAGLPSVIAAINGLEERVPTAVSVQQIENEFIPSSRSLQIKETRNQEAGLANTVPAVRQHERNEFSVATKVERQLGFLAAFKPQEPNRSLAPGQASPTGPFLQNQLLELNELTEKYKLCRNRMESPAPGKTSSPIHENEFKNLNGKAAAHVSHIEALIDVKIGEFTSIDRATARQRSALNAMQPGPSAQRSSPNTNAAKADTKAKTQRRSPGR</sequence>
<proteinExistence type="predicted"/>
<dbReference type="EMBL" id="CP040710">
    <property type="protein sequence ID" value="QCX00654.1"/>
    <property type="molecule type" value="Genomic_DNA"/>
</dbReference>
<evidence type="ECO:0000256" key="1">
    <source>
        <dbReference type="SAM" id="MobiDB-lite"/>
    </source>
</evidence>
<dbReference type="Proteomes" id="UP000310017">
    <property type="component" value="Chromosome"/>
</dbReference>
<feature type="compositionally biased region" description="Polar residues" evidence="1">
    <location>
        <begin position="253"/>
        <end position="271"/>
    </location>
</feature>
<dbReference type="KEGG" id="asag:FGM00_11255"/>
<reference evidence="2 3" key="1">
    <citation type="submission" date="2019-05" db="EMBL/GenBank/DDBJ databases">
        <title>Genome sequencing of F202Z8.</title>
        <authorList>
            <person name="Kwon Y.M."/>
        </authorList>
    </citation>
    <scope>NUCLEOTIDE SEQUENCE [LARGE SCALE GENOMIC DNA]</scope>
    <source>
        <strain evidence="2 3">F202Z8</strain>
    </source>
</reference>
<feature type="region of interest" description="Disordered" evidence="1">
    <location>
        <begin position="253"/>
        <end position="291"/>
    </location>
</feature>
<accession>A0A5B7SVH7</accession>
<evidence type="ECO:0000313" key="2">
    <source>
        <dbReference type="EMBL" id="QCX00654.1"/>
    </source>
</evidence>
<dbReference type="RefSeq" id="WP_138852999.1">
    <property type="nucleotide sequence ID" value="NZ_CP040710.1"/>
</dbReference>
<feature type="region of interest" description="Disordered" evidence="1">
    <location>
        <begin position="1"/>
        <end position="29"/>
    </location>
</feature>
<feature type="compositionally biased region" description="Polar residues" evidence="1">
    <location>
        <begin position="1"/>
        <end position="21"/>
    </location>
</feature>
<evidence type="ECO:0000313" key="3">
    <source>
        <dbReference type="Proteomes" id="UP000310017"/>
    </source>
</evidence>
<organism evidence="2 3">
    <name type="scientific">Aggregatimonas sangjinii</name>
    <dbReference type="NCBI Taxonomy" id="2583587"/>
    <lineage>
        <taxon>Bacteria</taxon>
        <taxon>Pseudomonadati</taxon>
        <taxon>Bacteroidota</taxon>
        <taxon>Flavobacteriia</taxon>
        <taxon>Flavobacteriales</taxon>
        <taxon>Flavobacteriaceae</taxon>
        <taxon>Aggregatimonas</taxon>
    </lineage>
</organism>
<keyword evidence="3" id="KW-1185">Reference proteome</keyword>